<dbReference type="GO" id="GO:0006338">
    <property type="term" value="P:chromatin remodeling"/>
    <property type="evidence" value="ECO:0007669"/>
    <property type="project" value="InterPro"/>
</dbReference>
<dbReference type="CDD" id="cd16865">
    <property type="entry name" value="ARID_ARID1A-like"/>
    <property type="match status" value="1"/>
</dbReference>
<evidence type="ECO:0000256" key="5">
    <source>
        <dbReference type="SAM" id="MobiDB-lite"/>
    </source>
</evidence>
<feature type="compositionally biased region" description="Polar residues" evidence="5">
    <location>
        <begin position="1219"/>
        <end position="1228"/>
    </location>
</feature>
<dbReference type="GO" id="GO:0003677">
    <property type="term" value="F:DNA binding"/>
    <property type="evidence" value="ECO:0007669"/>
    <property type="project" value="InterPro"/>
</dbReference>
<evidence type="ECO:0000256" key="4">
    <source>
        <dbReference type="ARBA" id="ARBA00023242"/>
    </source>
</evidence>
<feature type="compositionally biased region" description="Basic and acidic residues" evidence="5">
    <location>
        <begin position="2135"/>
        <end position="2152"/>
    </location>
</feature>
<feature type="compositionally biased region" description="Pro residues" evidence="5">
    <location>
        <begin position="710"/>
        <end position="720"/>
    </location>
</feature>
<dbReference type="Gene3D" id="1.25.10.10">
    <property type="entry name" value="Leucine-rich Repeat Variant"/>
    <property type="match status" value="1"/>
</dbReference>
<dbReference type="EMBL" id="CAJPVJ010000102">
    <property type="protein sequence ID" value="CAG2160897.1"/>
    <property type="molecule type" value="Genomic_DNA"/>
</dbReference>
<feature type="compositionally biased region" description="Low complexity" evidence="5">
    <location>
        <begin position="1142"/>
        <end position="1153"/>
    </location>
</feature>
<keyword evidence="3" id="KW-0156">Chromatin regulator</keyword>
<feature type="compositionally biased region" description="Low complexity" evidence="5">
    <location>
        <begin position="780"/>
        <end position="802"/>
    </location>
</feature>
<name>A0A7R9LBA2_9ACAR</name>
<feature type="domain" description="ARID" evidence="6">
    <location>
        <begin position="594"/>
        <end position="685"/>
    </location>
</feature>
<feature type="compositionally biased region" description="Pro residues" evidence="5">
    <location>
        <begin position="1287"/>
        <end position="1302"/>
    </location>
</feature>
<dbReference type="InterPro" id="IPR036431">
    <property type="entry name" value="ARID_dom_sf"/>
</dbReference>
<feature type="compositionally biased region" description="Gly residues" evidence="5">
    <location>
        <begin position="918"/>
        <end position="927"/>
    </location>
</feature>
<dbReference type="GO" id="GO:0005654">
    <property type="term" value="C:nucleoplasm"/>
    <property type="evidence" value="ECO:0007669"/>
    <property type="project" value="TreeGrafter"/>
</dbReference>
<feature type="compositionally biased region" description="Low complexity" evidence="5">
    <location>
        <begin position="1029"/>
        <end position="1039"/>
    </location>
</feature>
<dbReference type="SUPFAM" id="SSF48371">
    <property type="entry name" value="ARM repeat"/>
    <property type="match status" value="1"/>
</dbReference>
<feature type="compositionally biased region" description="Low complexity" evidence="5">
    <location>
        <begin position="2198"/>
        <end position="2210"/>
    </location>
</feature>
<feature type="compositionally biased region" description="Polar residues" evidence="5">
    <location>
        <begin position="220"/>
        <end position="242"/>
    </location>
</feature>
<feature type="compositionally biased region" description="Low complexity" evidence="5">
    <location>
        <begin position="404"/>
        <end position="418"/>
    </location>
</feature>
<dbReference type="PROSITE" id="PS51011">
    <property type="entry name" value="ARID"/>
    <property type="match status" value="1"/>
</dbReference>
<evidence type="ECO:0000256" key="3">
    <source>
        <dbReference type="ARBA" id="ARBA00022853"/>
    </source>
</evidence>
<feature type="compositionally biased region" description="Low complexity" evidence="5">
    <location>
        <begin position="305"/>
        <end position="314"/>
    </location>
</feature>
<feature type="compositionally biased region" description="Pro residues" evidence="5">
    <location>
        <begin position="835"/>
        <end position="845"/>
    </location>
</feature>
<feature type="compositionally biased region" description="Low complexity" evidence="5">
    <location>
        <begin position="2153"/>
        <end position="2166"/>
    </location>
</feature>
<feature type="region of interest" description="Disordered" evidence="5">
    <location>
        <begin position="2112"/>
        <end position="2210"/>
    </location>
</feature>
<dbReference type="Gene3D" id="1.10.150.60">
    <property type="entry name" value="ARID DNA-binding domain"/>
    <property type="match status" value="1"/>
</dbReference>
<gene>
    <name evidence="7" type="ORF">ONB1V03_LOCUS893</name>
</gene>
<dbReference type="PANTHER" id="PTHR12656:SF5">
    <property type="entry name" value="TRITHORAX GROUP PROTEIN OSA"/>
    <property type="match status" value="1"/>
</dbReference>
<feature type="compositionally biased region" description="Polar residues" evidence="5">
    <location>
        <begin position="1154"/>
        <end position="1163"/>
    </location>
</feature>
<feature type="region of interest" description="Disordered" evidence="5">
    <location>
        <begin position="1557"/>
        <end position="1585"/>
    </location>
</feature>
<dbReference type="GO" id="GO:0071565">
    <property type="term" value="C:nBAF complex"/>
    <property type="evidence" value="ECO:0007669"/>
    <property type="project" value="TreeGrafter"/>
</dbReference>
<evidence type="ECO:0000259" key="6">
    <source>
        <dbReference type="PROSITE" id="PS51011"/>
    </source>
</evidence>
<dbReference type="InterPro" id="IPR021906">
    <property type="entry name" value="BAF250/Osa"/>
</dbReference>
<feature type="compositionally biased region" description="Basic and acidic residues" evidence="5">
    <location>
        <begin position="1209"/>
        <end position="1218"/>
    </location>
</feature>
<dbReference type="GO" id="GO:0031491">
    <property type="term" value="F:nucleosome binding"/>
    <property type="evidence" value="ECO:0007669"/>
    <property type="project" value="TreeGrafter"/>
</dbReference>
<evidence type="ECO:0000313" key="8">
    <source>
        <dbReference type="Proteomes" id="UP000728032"/>
    </source>
</evidence>
<evidence type="ECO:0000256" key="2">
    <source>
        <dbReference type="ARBA" id="ARBA00022553"/>
    </source>
</evidence>
<keyword evidence="4" id="KW-0539">Nucleus</keyword>
<feature type="compositionally biased region" description="Polar residues" evidence="5">
    <location>
        <begin position="457"/>
        <end position="479"/>
    </location>
</feature>
<sequence length="2210" mass="240486">MFNRNVQQGYHQPPGMGPPVPQQQQQQRPPNSAYNSIANSVPPMTQNNASANNGNNSGVRYPGQPVSGPTPTLNQLLQSPNTIQRYHNHYDYPGAGQQPPNKDHNLAQQHNQPIHSYRNQSAIASVCVCGVCAGHARLHTLTTIVMTSNASNTQIKYQLLGALSLSSDCFVNTQTTPSMPSTIRHTDPVVIMSTHSTSAIAMLAMLRLYEHSLLIHRESVSQQQQHNSTLNMDESSNSSERSTPTGKPTTPGPPLGPQVVRVQNHQQHPGMSPGYGGGPQPLPPQQPNNTYGAPGGAGGPPPQQQPYGNHQPYGLNNNMMPPPTCYPTKGAPIPSTSPNGAQAAAQAAVIAAERSAVFAPRAPPPSPHASVYLRQHLQQRMYQPNNHFAPHGAPPMGPGGGPMMHGPPGAPMGHGMPGNDTMGPEGREGLPNSGYPMGAGGPQQHVTVPPGDGGPSAATSVTQSITSPLSATPSLSNSIADVRASGPQPPAILDEASQASTTSSQAEDSSDTPTPKHNSKHTPGLSHPPTPNTLGSPGAASLSSFHDEFESMSSPSWPRTPASPVVNSQGYDSHSGHNVKRPDGLMKLYDMSDEPERRAFLDKLIQYQDERGTPISQCPTISKLPLDLFRLYMAVKERGGFLEVTRGKLWKDCTHVCNIATSSSAAYTLRKQYMKHLLPFECKYDRGGVDPAPLLASLDSANRKNKKNAVPPPPPAPEPQPFQSHPGAPNMDGYGPGPGAYPPQQPFPPPPQNSMPNSDYPPHHPAHQQGYPGHPPPGHQQPVPNSDGYPPQHQPPHQQSPYPQHPGGPPPPPNSMSNSDYPPHHPAHQQSGYPGHPPGHPPPPNSMSNSEYPPQQQQQHPPHQQPGGGYPPHPSGPQSHNMSGQTPASLQALANHNESISVKDPFADDLQHQSGGYPSRGGGGGVAGAPHPQRPPSQSGPQSGPQSQSGSTPAPQSNEYNIAAQPTTQPSHPVPQNHFGGVYNEPYGRQSAGPGGQAADPYSVPPPQQQQQPQGYPPSRMAHPPPQTPYYNQQQQQQQSYDTHRSDNRFEPHGRPPSQESMYGQQPPQPPVSQHQPPPHGPRGQYPMAGNQPAPPHPSNTPPSSTPNYTRSGGESSPIGQYGGVGAGGMGAYNSTPDGFKSNQDYQNYSSSQPLYSNATSGQPLGPMSAPKSIPGTGANATAPPGVLQTQTGTTWHPGAAGNQFAQKRHPDFMKQEQHFQPVNNAYGSQPPPQQPMPPTGQFPPYAAPPSRQQPPNQPSSQPLPWSRDNQYRAYGPPVPQQHMPPNSTPGAPPFSGGPPPMSQMRGGDGWDHMSRVDNNGPNWSHNRFNPSQQSVPQPPHELYAGPTPYGGGHQINKMSNFGPRGDPSRQFMSNMPNANKVPPHMMPPQHQSMGGVGQSPYSHPPQPPPHHPMYHQIKKEIIFPPDSVEATAPTMSKRRRLCSRDLSSVEAWRLIMCLKSGLLAESTWALDILSVLLHDDSTILYFGLQHMPGMLEVLLEHYKRYLSEIFDGLFDDTEIGFESTTTGDKEAEAEETATAAKNRTSSKLWYELTRDLSDSDDEGKGDEDEERCTTPPVQRDIPPDDQLVLLNTTNFTFKSRNGKPVRIKNGKSLFIDDPDKKWDQMRNGFTGGVGHWSVGNGERTDHIQTYFESDENFCRFVRVMRKCRKRNRNSSFSWKMTAEDRNCQKSGDDLSVATSGAKNNLLNDSRVKVEIKVERSFDLNDNHVVNNTSSDKESVKSDDSLLFPRVRDSDLERFNKRKDREEYEDESYDMDEPAVQTGYDYQDSLTRRCLCLSTLLRNLSFVPGNDENMSKHSGLLLVLSRLLLLHHSHTSKKRHFERSIEEELFASEDREKNEKIVEKEWWWDVLHTIRENTLVTIANLSGQLDLSPYSEHISLPFLDGLLHWAVCPSSYAQDTLPFANYYLSPQRLAFESLSKLSILDSNVDLMLATPPWSRIDKLYQNLARSLSRHEDQTIREFSVVLLSNLSSADSSSARAIALTGCAIPLLISFVEQAEQSALQVANAQGINALRENPELMGTTLDMVRRSASTLRCLSRVPDNRQLFLQFQQRLLALVMSQILDQGVAGIIADVIYECSLARVSYNCEPTSDETVNNTNHNNNNNETSSSVTTTDHKSDNKANNECNDAHSVESGSSSGDENNGSTATADKPAPPSERDTNDCGAGGDDLDNDNDNETASTDSSSTANT</sequence>
<feature type="region of interest" description="Disordered" evidence="5">
    <location>
        <begin position="220"/>
        <end position="320"/>
    </location>
</feature>
<dbReference type="SUPFAM" id="SSF46774">
    <property type="entry name" value="ARID-like"/>
    <property type="match status" value="1"/>
</dbReference>
<reference evidence="7" key="1">
    <citation type="submission" date="2020-11" db="EMBL/GenBank/DDBJ databases">
        <authorList>
            <person name="Tran Van P."/>
        </authorList>
    </citation>
    <scope>NUCLEOTIDE SEQUENCE</scope>
</reference>
<feature type="compositionally biased region" description="Polar residues" evidence="5">
    <location>
        <begin position="32"/>
        <end position="46"/>
    </location>
</feature>
<keyword evidence="2" id="KW-0597">Phosphoprotein</keyword>
<dbReference type="Pfam" id="PF01388">
    <property type="entry name" value="ARID"/>
    <property type="match status" value="1"/>
</dbReference>
<protein>
    <recommendedName>
        <fullName evidence="6">ARID domain-containing protein</fullName>
    </recommendedName>
</protein>
<feature type="compositionally biased region" description="Low complexity" evidence="5">
    <location>
        <begin position="2114"/>
        <end position="2134"/>
    </location>
</feature>
<dbReference type="Pfam" id="PF12031">
    <property type="entry name" value="BAF250_C"/>
    <property type="match status" value="1"/>
</dbReference>
<dbReference type="InterPro" id="IPR011989">
    <property type="entry name" value="ARM-like"/>
</dbReference>
<dbReference type="SMART" id="SM00501">
    <property type="entry name" value="BRIGHT"/>
    <property type="match status" value="1"/>
</dbReference>
<organism evidence="7">
    <name type="scientific">Oppiella nova</name>
    <dbReference type="NCBI Taxonomy" id="334625"/>
    <lineage>
        <taxon>Eukaryota</taxon>
        <taxon>Metazoa</taxon>
        <taxon>Ecdysozoa</taxon>
        <taxon>Arthropoda</taxon>
        <taxon>Chelicerata</taxon>
        <taxon>Arachnida</taxon>
        <taxon>Acari</taxon>
        <taxon>Acariformes</taxon>
        <taxon>Sarcoptiformes</taxon>
        <taxon>Oribatida</taxon>
        <taxon>Brachypylina</taxon>
        <taxon>Oppioidea</taxon>
        <taxon>Oppiidae</taxon>
        <taxon>Oppiella</taxon>
    </lineage>
</organism>
<feature type="compositionally biased region" description="Low complexity" evidence="5">
    <location>
        <begin position="47"/>
        <end position="58"/>
    </location>
</feature>
<keyword evidence="8" id="KW-1185">Reference proteome</keyword>
<dbReference type="InterPro" id="IPR016024">
    <property type="entry name" value="ARM-type_fold"/>
</dbReference>
<dbReference type="GO" id="GO:0016514">
    <property type="term" value="C:SWI/SNF complex"/>
    <property type="evidence" value="ECO:0007669"/>
    <property type="project" value="InterPro"/>
</dbReference>
<dbReference type="GO" id="GO:0006357">
    <property type="term" value="P:regulation of transcription by RNA polymerase II"/>
    <property type="evidence" value="ECO:0007669"/>
    <property type="project" value="TreeGrafter"/>
</dbReference>
<feature type="compositionally biased region" description="Low complexity" evidence="5">
    <location>
        <begin position="494"/>
        <end position="507"/>
    </location>
</feature>
<feature type="compositionally biased region" description="Low complexity" evidence="5">
    <location>
        <begin position="1009"/>
        <end position="1018"/>
    </location>
</feature>
<dbReference type="SMART" id="SM01014">
    <property type="entry name" value="ARID"/>
    <property type="match status" value="1"/>
</dbReference>
<proteinExistence type="predicted"/>
<dbReference type="InterPro" id="IPR001606">
    <property type="entry name" value="ARID_dom"/>
</dbReference>
<feature type="region of interest" description="Disordered" evidence="5">
    <location>
        <begin position="703"/>
        <end position="1410"/>
    </location>
</feature>
<dbReference type="EMBL" id="OC914927">
    <property type="protein sequence ID" value="CAD7637569.1"/>
    <property type="molecule type" value="Genomic_DNA"/>
</dbReference>
<feature type="compositionally biased region" description="Pro residues" evidence="5">
    <location>
        <begin position="1230"/>
        <end position="1258"/>
    </location>
</feature>
<dbReference type="OrthoDB" id="8709537at2759"/>
<dbReference type="Proteomes" id="UP000728032">
    <property type="component" value="Unassembled WGS sequence"/>
</dbReference>
<dbReference type="GO" id="GO:0035060">
    <property type="term" value="C:brahma complex"/>
    <property type="evidence" value="ECO:0007669"/>
    <property type="project" value="InterPro"/>
</dbReference>
<feature type="compositionally biased region" description="Low complexity" evidence="5">
    <location>
        <begin position="852"/>
        <end position="862"/>
    </location>
</feature>
<feature type="region of interest" description="Disordered" evidence="5">
    <location>
        <begin position="1"/>
        <end position="75"/>
    </location>
</feature>
<comment type="subcellular location">
    <subcellularLocation>
        <location evidence="1">Nucleus</location>
    </subcellularLocation>
</comment>
<evidence type="ECO:0000313" key="7">
    <source>
        <dbReference type="EMBL" id="CAD7637569.1"/>
    </source>
</evidence>
<dbReference type="GO" id="GO:0045893">
    <property type="term" value="P:positive regulation of DNA-templated transcription"/>
    <property type="evidence" value="ECO:0007669"/>
    <property type="project" value="TreeGrafter"/>
</dbReference>
<accession>A0A7R9LBA2</accession>
<feature type="compositionally biased region" description="Gly residues" evidence="5">
    <location>
        <begin position="1121"/>
        <end position="1131"/>
    </location>
</feature>
<feature type="compositionally biased region" description="Pro residues" evidence="5">
    <location>
        <begin position="803"/>
        <end position="814"/>
    </location>
</feature>
<feature type="compositionally biased region" description="Acidic residues" evidence="5">
    <location>
        <begin position="1559"/>
        <end position="1571"/>
    </location>
</feature>
<feature type="compositionally biased region" description="Basic and acidic residues" evidence="5">
    <location>
        <begin position="1042"/>
        <end position="1054"/>
    </location>
</feature>
<dbReference type="PANTHER" id="PTHR12656">
    <property type="entry name" value="BRG-1 ASSOCIATED FACTOR 250 BAF250"/>
    <property type="match status" value="1"/>
</dbReference>
<feature type="compositionally biased region" description="Polar residues" evidence="5">
    <location>
        <begin position="958"/>
        <end position="971"/>
    </location>
</feature>
<dbReference type="InterPro" id="IPR033388">
    <property type="entry name" value="BAF250_C"/>
</dbReference>
<feature type="compositionally biased region" description="Low complexity" evidence="5">
    <location>
        <begin position="936"/>
        <end position="957"/>
    </location>
</feature>
<feature type="compositionally biased region" description="Pro residues" evidence="5">
    <location>
        <begin position="739"/>
        <end position="753"/>
    </location>
</feature>
<feature type="compositionally biased region" description="Polar residues" evidence="5">
    <location>
        <begin position="1"/>
        <end position="10"/>
    </location>
</feature>
<feature type="compositionally biased region" description="Polar residues" evidence="5">
    <location>
        <begin position="881"/>
        <end position="900"/>
    </location>
</feature>
<feature type="compositionally biased region" description="Pro residues" evidence="5">
    <location>
        <begin position="1067"/>
        <end position="1081"/>
    </location>
</feature>
<feature type="compositionally biased region" description="Pro residues" evidence="5">
    <location>
        <begin position="1093"/>
        <end position="1105"/>
    </location>
</feature>
<evidence type="ECO:0000256" key="1">
    <source>
        <dbReference type="ARBA" id="ARBA00004123"/>
    </source>
</evidence>
<feature type="compositionally biased region" description="Polar residues" evidence="5">
    <location>
        <begin position="1317"/>
        <end position="1336"/>
    </location>
</feature>
<feature type="region of interest" description="Disordered" evidence="5">
    <location>
        <begin position="396"/>
        <end position="584"/>
    </location>
</feature>